<evidence type="ECO:0000313" key="3">
    <source>
        <dbReference type="Proteomes" id="UP000437065"/>
    </source>
</evidence>
<sequence>MGVRSAVGTLLGGALLVVVALLLVGQLMGQPVLLGYVSTGSMAPTLQPGDGFVAVPPAFAGPIEEGDVVTFDARELDGGGLTTHRVVGRTEEGFITKGDANPVTDQDGSEPPVSRSRVVAVAWQVGGDVVVIPNLGVLVTGIGDLITGAQRQLAAALGTRALLGTQGLAYLLFAVGVAGYAVTAVLGAGSRERVRGAVGRSTGIANVWTVILVLALVLALVLTASMTLTGGERTFEVVSSQSDAAGVRVIPVGGTEELTYRIPNPGITPVAVYLEPASEGVSIEPRRVRLAGGEEANVSVSISVPDRTGVYDRAFVEHRYIALLPADVMDALYAIHPWAPILAIDALVCGLFALVAIAIVGTGVIRLDSRNPNVSTLDRLRRRFR</sequence>
<dbReference type="AlphaFoldDB" id="A0A6B0SR32"/>
<evidence type="ECO:0000313" key="2">
    <source>
        <dbReference type="EMBL" id="MXR40977.1"/>
    </source>
</evidence>
<accession>A0A6B0SR32</accession>
<proteinExistence type="predicted"/>
<dbReference type="SUPFAM" id="SSF51306">
    <property type="entry name" value="LexA/Signal peptidase"/>
    <property type="match status" value="1"/>
</dbReference>
<keyword evidence="1" id="KW-1133">Transmembrane helix</keyword>
<keyword evidence="1" id="KW-0812">Transmembrane</keyword>
<keyword evidence="3" id="KW-1185">Reference proteome</keyword>
<dbReference type="Proteomes" id="UP000437065">
    <property type="component" value="Unassembled WGS sequence"/>
</dbReference>
<name>A0A6B0SR32_9EURY</name>
<dbReference type="EMBL" id="WUUS01000003">
    <property type="protein sequence ID" value="MXR40977.1"/>
    <property type="molecule type" value="Genomic_DNA"/>
</dbReference>
<dbReference type="InterPro" id="IPR019533">
    <property type="entry name" value="Peptidase_S26"/>
</dbReference>
<feature type="transmembrane region" description="Helical" evidence="1">
    <location>
        <begin position="338"/>
        <end position="360"/>
    </location>
</feature>
<organism evidence="2 3">
    <name type="scientific">Halobaculum saliterrae</name>
    <dbReference type="NCBI Taxonomy" id="2073113"/>
    <lineage>
        <taxon>Archaea</taxon>
        <taxon>Methanobacteriati</taxon>
        <taxon>Methanobacteriota</taxon>
        <taxon>Stenosarchaea group</taxon>
        <taxon>Halobacteria</taxon>
        <taxon>Halobacteriales</taxon>
        <taxon>Haloferacaceae</taxon>
        <taxon>Halobaculum</taxon>
    </lineage>
</organism>
<comment type="caution">
    <text evidence="2">The sequence shown here is derived from an EMBL/GenBank/DDBJ whole genome shotgun (WGS) entry which is preliminary data.</text>
</comment>
<feature type="transmembrane region" description="Helical" evidence="1">
    <location>
        <begin position="167"/>
        <end position="186"/>
    </location>
</feature>
<dbReference type="RefSeq" id="WP_159664656.1">
    <property type="nucleotide sequence ID" value="NZ_WUUS01000003.1"/>
</dbReference>
<evidence type="ECO:0000256" key="1">
    <source>
        <dbReference type="SAM" id="Phobius"/>
    </source>
</evidence>
<dbReference type="GO" id="GO:0006465">
    <property type="term" value="P:signal peptide processing"/>
    <property type="evidence" value="ECO:0007669"/>
    <property type="project" value="InterPro"/>
</dbReference>
<keyword evidence="1" id="KW-0472">Membrane</keyword>
<feature type="transmembrane region" description="Helical" evidence="1">
    <location>
        <begin position="207"/>
        <end position="228"/>
    </location>
</feature>
<dbReference type="CDD" id="cd06530">
    <property type="entry name" value="S26_SPase_I"/>
    <property type="match status" value="1"/>
</dbReference>
<gene>
    <name evidence="2" type="ORF">GRX01_06430</name>
</gene>
<dbReference type="GO" id="GO:0004252">
    <property type="term" value="F:serine-type endopeptidase activity"/>
    <property type="evidence" value="ECO:0007669"/>
    <property type="project" value="InterPro"/>
</dbReference>
<reference evidence="2 3" key="1">
    <citation type="submission" date="2019-12" db="EMBL/GenBank/DDBJ databases">
        <title>Isolation and characterization of three novel carbon monoxide-oxidizing members of Halobacteria from salione crusts and soils.</title>
        <authorList>
            <person name="Myers M.R."/>
            <person name="King G.M."/>
        </authorList>
    </citation>
    <scope>NUCLEOTIDE SEQUENCE [LARGE SCALE GENOMIC DNA]</scope>
    <source>
        <strain evidence="2 3">WSA2</strain>
    </source>
</reference>
<protein>
    <submittedName>
        <fullName evidence="2">S26 family signal peptidase</fullName>
    </submittedName>
</protein>
<dbReference type="OrthoDB" id="50404at2157"/>
<dbReference type="InterPro" id="IPR036286">
    <property type="entry name" value="LexA/Signal_pep-like_sf"/>
</dbReference>